<dbReference type="Proteomes" id="UP000679008">
    <property type="component" value="Unassembled WGS sequence"/>
</dbReference>
<evidence type="ECO:0008006" key="3">
    <source>
        <dbReference type="Google" id="ProtNLM"/>
    </source>
</evidence>
<evidence type="ECO:0000313" key="2">
    <source>
        <dbReference type="Proteomes" id="UP000679008"/>
    </source>
</evidence>
<sequence length="181" mass="20405">MILKDIILNLINAKIRNNPAEIEPEDHATVEEQILDAIFIPYQVIEMDCTLEFIQNNFIWDEVPEKGLGKNLMVGFAYCNGNNGTRDRRKLTSVCYSDEEGPFIYDYGEMGNEFGSESHVLTKEELPSTIDIDTSAGTDEGNDYMTTGRQNEGRITLQTGGLDKAHNNMQPSIVSFFVQRV</sequence>
<accession>A0ABS5D0D3</accession>
<reference evidence="1 2" key="1">
    <citation type="submission" date="2021-04" db="EMBL/GenBank/DDBJ databases">
        <title>Description of novel Flavobacterium sp. F-328.</title>
        <authorList>
            <person name="Saticioglu I.B."/>
        </authorList>
    </citation>
    <scope>NUCLEOTIDE SEQUENCE [LARGE SCALE GENOMIC DNA]</scope>
    <source>
        <strain evidence="1 2">F-328</strain>
    </source>
</reference>
<protein>
    <recommendedName>
        <fullName evidence="3">Tail fiber protein</fullName>
    </recommendedName>
</protein>
<name>A0ABS5D0D3_9FLAO</name>
<organism evidence="1 2">
    <name type="scientific">Flavobacterium erciyesense</name>
    <dbReference type="NCBI Taxonomy" id="2825842"/>
    <lineage>
        <taxon>Bacteria</taxon>
        <taxon>Pseudomonadati</taxon>
        <taxon>Bacteroidota</taxon>
        <taxon>Flavobacteriia</taxon>
        <taxon>Flavobacteriales</taxon>
        <taxon>Flavobacteriaceae</taxon>
        <taxon>Flavobacterium</taxon>
    </lineage>
</organism>
<dbReference type="EMBL" id="JAGPXB010000001">
    <property type="protein sequence ID" value="MBQ0907467.1"/>
    <property type="molecule type" value="Genomic_DNA"/>
</dbReference>
<comment type="caution">
    <text evidence="1">The sequence shown here is derived from an EMBL/GenBank/DDBJ whole genome shotgun (WGS) entry which is preliminary data.</text>
</comment>
<proteinExistence type="predicted"/>
<gene>
    <name evidence="1" type="ORF">KBJ98_01995</name>
</gene>
<keyword evidence="2" id="KW-1185">Reference proteome</keyword>
<dbReference type="RefSeq" id="WP_210788013.1">
    <property type="nucleotide sequence ID" value="NZ_JAGPXB010000001.1"/>
</dbReference>
<evidence type="ECO:0000313" key="1">
    <source>
        <dbReference type="EMBL" id="MBQ0907467.1"/>
    </source>
</evidence>